<feature type="signal peptide" evidence="3">
    <location>
        <begin position="1"/>
        <end position="31"/>
    </location>
</feature>
<dbReference type="Gene3D" id="3.40.720.10">
    <property type="entry name" value="Alkaline Phosphatase, subunit A"/>
    <property type="match status" value="1"/>
</dbReference>
<evidence type="ECO:0000313" key="6">
    <source>
        <dbReference type="Proteomes" id="UP000007881"/>
    </source>
</evidence>
<dbReference type="InterPro" id="IPR050738">
    <property type="entry name" value="Sulfatase"/>
</dbReference>
<dbReference type="STRING" id="1142394.PSMK_17980"/>
<dbReference type="RefSeq" id="WP_014437175.1">
    <property type="nucleotide sequence ID" value="NC_017080.1"/>
</dbReference>
<dbReference type="PANTHER" id="PTHR42693">
    <property type="entry name" value="ARYLSULFATASE FAMILY MEMBER"/>
    <property type="match status" value="1"/>
</dbReference>
<dbReference type="OrthoDB" id="9762324at2"/>
<dbReference type="PANTHER" id="PTHR42693:SF53">
    <property type="entry name" value="ENDO-4-O-SULFATASE"/>
    <property type="match status" value="1"/>
</dbReference>
<evidence type="ECO:0000256" key="2">
    <source>
        <dbReference type="ARBA" id="ARBA00022801"/>
    </source>
</evidence>
<comment type="similarity">
    <text evidence="1">Belongs to the sulfatase family.</text>
</comment>
<evidence type="ECO:0000313" key="5">
    <source>
        <dbReference type="EMBL" id="BAM03957.1"/>
    </source>
</evidence>
<dbReference type="EC" id="3.1.6.-" evidence="5"/>
<name>I0IFB9_PHYMF</name>
<keyword evidence="6" id="KW-1185">Reference proteome</keyword>
<dbReference type="KEGG" id="phm:PSMK_17980"/>
<dbReference type="InterPro" id="IPR017850">
    <property type="entry name" value="Alkaline_phosphatase_core_sf"/>
</dbReference>
<feature type="domain" description="Sulfatase N-terminal" evidence="4">
    <location>
        <begin position="36"/>
        <end position="323"/>
    </location>
</feature>
<dbReference type="InterPro" id="IPR000917">
    <property type="entry name" value="Sulfatase_N"/>
</dbReference>
<dbReference type="HOGENOM" id="CLU_006332_9_3_0"/>
<dbReference type="GO" id="GO:0004065">
    <property type="term" value="F:arylsulfatase activity"/>
    <property type="evidence" value="ECO:0007669"/>
    <property type="project" value="TreeGrafter"/>
</dbReference>
<feature type="chain" id="PRO_5003629691" evidence="3">
    <location>
        <begin position="32"/>
        <end position="502"/>
    </location>
</feature>
<gene>
    <name evidence="5" type="ordered locus">PSMK_17980</name>
</gene>
<evidence type="ECO:0000259" key="4">
    <source>
        <dbReference type="Pfam" id="PF00884"/>
    </source>
</evidence>
<dbReference type="EMBL" id="AP012338">
    <property type="protein sequence ID" value="BAM03957.1"/>
    <property type="molecule type" value="Genomic_DNA"/>
</dbReference>
<keyword evidence="2 5" id="KW-0378">Hydrolase</keyword>
<keyword evidence="3" id="KW-0732">Signal</keyword>
<dbReference type="CDD" id="cd16027">
    <property type="entry name" value="SGSH"/>
    <property type="match status" value="1"/>
</dbReference>
<dbReference type="Pfam" id="PF00884">
    <property type="entry name" value="Sulfatase"/>
    <property type="match status" value="1"/>
</dbReference>
<organism evidence="5 6">
    <name type="scientific">Phycisphaera mikurensis (strain NBRC 102666 / KCTC 22515 / FYK2301M01)</name>
    <dbReference type="NCBI Taxonomy" id="1142394"/>
    <lineage>
        <taxon>Bacteria</taxon>
        <taxon>Pseudomonadati</taxon>
        <taxon>Planctomycetota</taxon>
        <taxon>Phycisphaerae</taxon>
        <taxon>Phycisphaerales</taxon>
        <taxon>Phycisphaeraceae</taxon>
        <taxon>Phycisphaera</taxon>
    </lineage>
</organism>
<accession>I0IFB9</accession>
<proteinExistence type="inferred from homology"/>
<dbReference type="eggNOG" id="COG3119">
    <property type="taxonomic scope" value="Bacteria"/>
</dbReference>
<evidence type="ECO:0000256" key="3">
    <source>
        <dbReference type="SAM" id="SignalP"/>
    </source>
</evidence>
<reference evidence="5 6" key="1">
    <citation type="submission" date="2012-02" db="EMBL/GenBank/DDBJ databases">
        <title>Complete genome sequence of Phycisphaera mikurensis NBRC 102666.</title>
        <authorList>
            <person name="Ankai A."/>
            <person name="Hosoyama A."/>
            <person name="Terui Y."/>
            <person name="Sekine M."/>
            <person name="Fukai R."/>
            <person name="Kato Y."/>
            <person name="Nakamura S."/>
            <person name="Yamada-Narita S."/>
            <person name="Kawakoshi A."/>
            <person name="Fukunaga Y."/>
            <person name="Yamazaki S."/>
            <person name="Fujita N."/>
        </authorList>
    </citation>
    <scope>NUCLEOTIDE SEQUENCE [LARGE SCALE GENOMIC DNA]</scope>
    <source>
        <strain evidence="6">NBRC 102666 / KCTC 22515 / FYK2301M01</strain>
    </source>
</reference>
<evidence type="ECO:0000256" key="1">
    <source>
        <dbReference type="ARBA" id="ARBA00008779"/>
    </source>
</evidence>
<dbReference type="Proteomes" id="UP000007881">
    <property type="component" value="Chromosome"/>
</dbReference>
<protein>
    <submittedName>
        <fullName evidence="5">Putative sulfatase</fullName>
        <ecNumber evidence="5">3.1.6.-</ecNumber>
    </submittedName>
</protein>
<dbReference type="AlphaFoldDB" id="I0IFB9"/>
<dbReference type="SUPFAM" id="SSF53649">
    <property type="entry name" value="Alkaline phosphatase-like"/>
    <property type="match status" value="1"/>
</dbReference>
<sequence>MRALRTRSSLRGGFFAGLAIVLLALAEGAAADDAPPHVLFLLTEDHGSHLGFVGTAGVETPHMDRLAARGVYFERAYVNDPVCSPSKANLYTGTYAHTNGLVANTRDFFVPAEKLSPAQRFEPIYRRVRIRDHLPTLVEILDAAGYFTAASGKLHVAPNEKFPYDMMFRENTPARALAVIEAAAAAKKPWFFLANLSAPHRPFRNSEEVAIGVDPAAVELPAFLPDTPTIRRDFAEYLDSVEVADRQVGEILGAVAEAGVLENTLVLLMGDHGPAYHRGKMSLYPFGLHVPLAFAGPGVAEGRRTRELVSGVDVLPTLLELLGLPVPPTVQGRSAAPLVRGEAGATGAEAVFAEIIHGGQSRDDGMQERSVFDGRWKLIYRENADRPRDVNADLKFWALELPDGRVQPWHNRVYREIVARAAAFPDEHRMLAEIDPQSFGVTPPTFELYDTEADPGELENLADLPDHAGTLTRLKRTLAGWLRDTADPFTTREALIRDPAAG</sequence>